<gene>
    <name evidence="2" type="ORF">CRE_14644</name>
</gene>
<accession>E3M9A8</accession>
<dbReference type="InterPro" id="IPR003131">
    <property type="entry name" value="T1-type_BTB"/>
</dbReference>
<evidence type="ECO:0000313" key="2">
    <source>
        <dbReference type="EMBL" id="EFO96382.1"/>
    </source>
</evidence>
<keyword evidence="3" id="KW-1185">Reference proteome</keyword>
<evidence type="ECO:0000259" key="1">
    <source>
        <dbReference type="SMART" id="SM00225"/>
    </source>
</evidence>
<dbReference type="InParanoid" id="E3M9A8"/>
<sequence>MPKVEFDIGGTIFRTDKITLMEKASGSRLAAETQKQNDGYPIFFDRSPTQFQLILNFINTDGLIDLPESERELKEICREANYYRFPLLVEKCEDKLWIIDANRPILQVIQNENELVQKLACPRKPVVVIWYNMRNWGKVFHSINAAEFVEKNKHAFDIYFTPLPKNKIHWRSSIHDKTIRDFATLSEDNNNKIFIGSLQFRMISFLYRKGPLTDENQ</sequence>
<dbReference type="InterPro" id="IPR011333">
    <property type="entry name" value="SKP1/BTB/POZ_sf"/>
</dbReference>
<dbReference type="Pfam" id="PF02214">
    <property type="entry name" value="BTB_2"/>
    <property type="match status" value="1"/>
</dbReference>
<dbReference type="EMBL" id="DS268430">
    <property type="protein sequence ID" value="EFO96382.1"/>
    <property type="molecule type" value="Genomic_DNA"/>
</dbReference>
<evidence type="ECO:0000313" key="3">
    <source>
        <dbReference type="Proteomes" id="UP000008281"/>
    </source>
</evidence>
<dbReference type="eggNOG" id="KOG2716">
    <property type="taxonomic scope" value="Eukaryota"/>
</dbReference>
<organism evidence="3">
    <name type="scientific">Caenorhabditis remanei</name>
    <name type="common">Caenorhabditis vulgaris</name>
    <dbReference type="NCBI Taxonomy" id="31234"/>
    <lineage>
        <taxon>Eukaryota</taxon>
        <taxon>Metazoa</taxon>
        <taxon>Ecdysozoa</taxon>
        <taxon>Nematoda</taxon>
        <taxon>Chromadorea</taxon>
        <taxon>Rhabditida</taxon>
        <taxon>Rhabditina</taxon>
        <taxon>Rhabditomorpha</taxon>
        <taxon>Rhabditoidea</taxon>
        <taxon>Rhabditidae</taxon>
        <taxon>Peloderinae</taxon>
        <taxon>Caenorhabditis</taxon>
    </lineage>
</organism>
<dbReference type="GeneID" id="9805422"/>
<protein>
    <recommendedName>
        <fullName evidence="1">BTB domain-containing protein</fullName>
    </recommendedName>
</protein>
<dbReference type="SMART" id="SM00225">
    <property type="entry name" value="BTB"/>
    <property type="match status" value="1"/>
</dbReference>
<dbReference type="InterPro" id="IPR000210">
    <property type="entry name" value="BTB/POZ_dom"/>
</dbReference>
<dbReference type="CTD" id="9805422"/>
<dbReference type="Proteomes" id="UP000008281">
    <property type="component" value="Unassembled WGS sequence"/>
</dbReference>
<dbReference type="OrthoDB" id="2414723at2759"/>
<feature type="domain" description="BTB" evidence="1">
    <location>
        <begin position="2"/>
        <end position="100"/>
    </location>
</feature>
<dbReference type="Gene3D" id="3.30.710.10">
    <property type="entry name" value="Potassium Channel Kv1.1, Chain A"/>
    <property type="match status" value="1"/>
</dbReference>
<dbReference type="InterPro" id="IPR045068">
    <property type="entry name" value="BACURD1-3"/>
</dbReference>
<reference evidence="2" key="1">
    <citation type="submission" date="2007-07" db="EMBL/GenBank/DDBJ databases">
        <title>PCAP assembly of the Caenorhabditis remanei genome.</title>
        <authorList>
            <consortium name="The Caenorhabditis remanei Sequencing Consortium"/>
            <person name="Wilson R.K."/>
        </authorList>
    </citation>
    <scope>NUCLEOTIDE SEQUENCE [LARGE SCALE GENOMIC DNA]</scope>
    <source>
        <strain evidence="2">PB4641</strain>
    </source>
</reference>
<dbReference type="GO" id="GO:0051260">
    <property type="term" value="P:protein homooligomerization"/>
    <property type="evidence" value="ECO:0007669"/>
    <property type="project" value="InterPro"/>
</dbReference>
<dbReference type="KEGG" id="crq:GCK72_007639"/>
<dbReference type="PANTHER" id="PTHR11145">
    <property type="entry name" value="BTB/POZ DOMAIN-CONTAINING ADAPTER FOR CUL3-MEDIATED RHOA DEGRADATION PROTEIN FAMILY MEMBER"/>
    <property type="match status" value="1"/>
</dbReference>
<dbReference type="SUPFAM" id="SSF54695">
    <property type="entry name" value="POZ domain"/>
    <property type="match status" value="1"/>
</dbReference>
<dbReference type="HOGENOM" id="CLU_1176388_0_0_1"/>
<dbReference type="RefSeq" id="XP_003107324.2">
    <property type="nucleotide sequence ID" value="XM_003107276.2"/>
</dbReference>
<proteinExistence type="predicted"/>
<dbReference type="OMA" id="CEDKLWI"/>
<name>E3M9A8_CAERE</name>
<dbReference type="STRING" id="31234.E3M9A8"/>
<dbReference type="AlphaFoldDB" id="E3M9A8"/>
<dbReference type="PANTHER" id="PTHR11145:SF19">
    <property type="entry name" value="BTB DOMAIN-CONTAINING PROTEIN-RELATED"/>
    <property type="match status" value="1"/>
</dbReference>